<evidence type="ECO:0000259" key="1">
    <source>
        <dbReference type="Pfam" id="PF02201"/>
    </source>
</evidence>
<name>A0AAX4JFP7_9MICR</name>
<dbReference type="PANTHER" id="PTHR13844">
    <property type="entry name" value="SWI/SNF-RELATED MATRIX-ASSOCIATED ACTIN-DEPENDENT REGULATOR OF CHROMATIN SUBFAMILY D"/>
    <property type="match status" value="1"/>
</dbReference>
<proteinExistence type="predicted"/>
<dbReference type="CDD" id="cd10568">
    <property type="entry name" value="SWIB_like"/>
    <property type="match status" value="1"/>
</dbReference>
<dbReference type="Proteomes" id="UP001334084">
    <property type="component" value="Chromosome 10"/>
</dbReference>
<dbReference type="InterPro" id="IPR003121">
    <property type="entry name" value="SWIB_MDM2_domain"/>
</dbReference>
<dbReference type="Pfam" id="PF02201">
    <property type="entry name" value="SWIB"/>
    <property type="match status" value="1"/>
</dbReference>
<keyword evidence="3" id="KW-1185">Reference proteome</keyword>
<protein>
    <submittedName>
        <fullName evidence="2">SWI/SNF complex component</fullName>
    </submittedName>
</protein>
<dbReference type="SUPFAM" id="SSF47592">
    <property type="entry name" value="SWIB/MDM2 domain"/>
    <property type="match status" value="1"/>
</dbReference>
<dbReference type="Gene3D" id="1.10.245.10">
    <property type="entry name" value="SWIB/MDM2 domain"/>
    <property type="match status" value="1"/>
</dbReference>
<dbReference type="GeneID" id="90542545"/>
<gene>
    <name evidence="2" type="ORF">VNE69_10063</name>
</gene>
<feature type="domain" description="DM2" evidence="1">
    <location>
        <begin position="190"/>
        <end position="259"/>
    </location>
</feature>
<dbReference type="RefSeq" id="XP_065330857.1">
    <property type="nucleotide sequence ID" value="XM_065474785.1"/>
</dbReference>
<dbReference type="AlphaFoldDB" id="A0AAX4JFP7"/>
<evidence type="ECO:0000313" key="3">
    <source>
        <dbReference type="Proteomes" id="UP001334084"/>
    </source>
</evidence>
<evidence type="ECO:0000313" key="2">
    <source>
        <dbReference type="EMBL" id="WUR04712.1"/>
    </source>
</evidence>
<organism evidence="2 3">
    <name type="scientific">Vairimorpha necatrix</name>
    <dbReference type="NCBI Taxonomy" id="6039"/>
    <lineage>
        <taxon>Eukaryota</taxon>
        <taxon>Fungi</taxon>
        <taxon>Fungi incertae sedis</taxon>
        <taxon>Microsporidia</taxon>
        <taxon>Nosematidae</taxon>
        <taxon>Vairimorpha</taxon>
    </lineage>
</organism>
<dbReference type="EMBL" id="CP142735">
    <property type="protein sequence ID" value="WUR04712.1"/>
    <property type="molecule type" value="Genomic_DNA"/>
</dbReference>
<sequence length="364" mass="43741">MTSRYENLKKVENQINDLCLLKRLKIEAEHRKRIKCTKTLRLYINSYSDSDGFFFRLDSRVLNDFKNNREMKLSDLIERIYLIRSFKDQEDEFKIEDDLKFKDEFKFEDDLYKDQDDQRDSSNKDQEKIEDQDKIEYQELHDLNSNEYNNDVDDICEWMMQGDDVESFEFRSKNAKFFKLVLVLNNSRDIMKLSPSLSSLLQVSTCSKPNLLGLFYKYAIKNNLLDKDSLVTCTEELRNIFKVDSFKFTDLPELVDDHLYPLDNIEILVQDGCYDIILEVDDLFQHPKVHHKDVYNLERRIDTTFEIKNNLEKRRRILEDFSFNPLNFINKWISVDLEEFSNKTGVFRDERVQNIMYELLKDVL</sequence>
<dbReference type="KEGG" id="vnx:VNE69_10063"/>
<dbReference type="InterPro" id="IPR036885">
    <property type="entry name" value="SWIB_MDM2_dom_sf"/>
</dbReference>
<accession>A0AAX4JFP7</accession>
<reference evidence="2" key="1">
    <citation type="journal article" date="2024" name="BMC Genomics">
        <title>Functional annotation of a divergent genome using sequence and structure-based similarity.</title>
        <authorList>
            <person name="Svedberg D."/>
            <person name="Winiger R.R."/>
            <person name="Berg A."/>
            <person name="Sharma H."/>
            <person name="Tellgren-Roth C."/>
            <person name="Debrunner-Vossbrinck B.A."/>
            <person name="Vossbrinck C.R."/>
            <person name="Barandun J."/>
        </authorList>
    </citation>
    <scope>NUCLEOTIDE SEQUENCE</scope>
    <source>
        <strain evidence="2">Illinois isolate</strain>
    </source>
</reference>